<keyword evidence="5" id="KW-0560">Oxidoreductase</keyword>
<dbReference type="Pfam" id="PF02771">
    <property type="entry name" value="Acyl-CoA_dh_N"/>
    <property type="match status" value="1"/>
</dbReference>
<dbReference type="Gene3D" id="1.20.140.10">
    <property type="entry name" value="Butyryl-CoA Dehydrogenase, subunit A, domain 3"/>
    <property type="match status" value="1"/>
</dbReference>
<dbReference type="InterPro" id="IPR013786">
    <property type="entry name" value="AcylCoA_DH/ox_N"/>
</dbReference>
<dbReference type="InterPro" id="IPR009100">
    <property type="entry name" value="AcylCoA_DH/oxidase_NM_dom_sf"/>
</dbReference>
<dbReference type="PANTHER" id="PTHR43884">
    <property type="entry name" value="ACYL-COA DEHYDROGENASE"/>
    <property type="match status" value="1"/>
</dbReference>
<feature type="domain" description="Acyl-CoA dehydrogenase/oxidase N-terminal" evidence="8">
    <location>
        <begin position="28"/>
        <end position="107"/>
    </location>
</feature>
<evidence type="ECO:0000313" key="9">
    <source>
        <dbReference type="EMBL" id="SVA17315.1"/>
    </source>
</evidence>
<dbReference type="Gene3D" id="1.10.540.10">
    <property type="entry name" value="Acyl-CoA dehydrogenase/oxidase, N-terminal domain"/>
    <property type="match status" value="1"/>
</dbReference>
<dbReference type="InterPro" id="IPR036250">
    <property type="entry name" value="AcylCo_DH-like_C"/>
</dbReference>
<evidence type="ECO:0000256" key="3">
    <source>
        <dbReference type="ARBA" id="ARBA00022630"/>
    </source>
</evidence>
<keyword evidence="3" id="KW-0285">Flavoprotein</keyword>
<sequence>MALELENWAKSELTEYSSAPANVDLACQELVQKLADGGWLDYCVTNKYGGKNPNLDVRSLCLIRETLARFSGLADFAFAMQGLGSGTISLFGSAELKQKYLPDVRSGNKIAAFALTEPDAGSDAAALTTTAEQVDTSFVLNGEKTLISNGGIADYYTVFAKTGEAPGTRGISAFVVDADTAGLEISERIEVIAPHPLARIRFNQCRIPITQQIGSGGEGFKMAMATLDIFRSTVGAAALGFARHAMHEALNRTKSRQMFGAPMSKLQLIQAKLGEMSLDIDASSLLIYRAAWTKDKGAERITKEAAMAKLFATEAAQRVIDEAVQIFGGSGVVSGFPVEQLYREIRALRIYEGASEVQKLIIAAQTLKENN</sequence>
<dbReference type="Gene3D" id="2.40.110.10">
    <property type="entry name" value="Butyryl-CoA Dehydrogenase, subunit A, domain 2"/>
    <property type="match status" value="1"/>
</dbReference>
<dbReference type="SUPFAM" id="SSF56645">
    <property type="entry name" value="Acyl-CoA dehydrogenase NM domain-like"/>
    <property type="match status" value="1"/>
</dbReference>
<keyword evidence="4" id="KW-0274">FAD</keyword>
<dbReference type="AlphaFoldDB" id="A0A381TMM8"/>
<dbReference type="GO" id="GO:0003995">
    <property type="term" value="F:acyl-CoA dehydrogenase activity"/>
    <property type="evidence" value="ECO:0007669"/>
    <property type="project" value="InterPro"/>
</dbReference>
<dbReference type="InterPro" id="IPR006091">
    <property type="entry name" value="Acyl-CoA_Oxase/DH_mid-dom"/>
</dbReference>
<dbReference type="SUPFAM" id="SSF47203">
    <property type="entry name" value="Acyl-CoA dehydrogenase C-terminal domain-like"/>
    <property type="match status" value="1"/>
</dbReference>
<organism evidence="9">
    <name type="scientific">marine metagenome</name>
    <dbReference type="NCBI Taxonomy" id="408172"/>
    <lineage>
        <taxon>unclassified sequences</taxon>
        <taxon>metagenomes</taxon>
        <taxon>ecological metagenomes</taxon>
    </lineage>
</organism>
<evidence type="ECO:0000259" key="6">
    <source>
        <dbReference type="Pfam" id="PF00441"/>
    </source>
</evidence>
<gene>
    <name evidence="9" type="ORF">METZ01_LOCUS70169</name>
</gene>
<dbReference type="Pfam" id="PF00441">
    <property type="entry name" value="Acyl-CoA_dh_1"/>
    <property type="match status" value="1"/>
</dbReference>
<evidence type="ECO:0008006" key="10">
    <source>
        <dbReference type="Google" id="ProtNLM"/>
    </source>
</evidence>
<comment type="cofactor">
    <cofactor evidence="1">
        <name>FAD</name>
        <dbReference type="ChEBI" id="CHEBI:57692"/>
    </cofactor>
</comment>
<comment type="similarity">
    <text evidence="2">Belongs to the acyl-CoA dehydrogenase family.</text>
</comment>
<feature type="domain" description="Acyl-CoA oxidase/dehydrogenase middle" evidence="7">
    <location>
        <begin position="112"/>
        <end position="204"/>
    </location>
</feature>
<dbReference type="InterPro" id="IPR006089">
    <property type="entry name" value="Acyl-CoA_DH_CS"/>
</dbReference>
<dbReference type="InterPro" id="IPR046373">
    <property type="entry name" value="Acyl-CoA_Oxase/DH_mid-dom_sf"/>
</dbReference>
<evidence type="ECO:0000256" key="5">
    <source>
        <dbReference type="ARBA" id="ARBA00023002"/>
    </source>
</evidence>
<protein>
    <recommendedName>
        <fullName evidence="10">Acyl-CoA dehydrogenase</fullName>
    </recommendedName>
</protein>
<dbReference type="PANTHER" id="PTHR43884:SF22">
    <property type="entry name" value="BLR3437 PROTEIN"/>
    <property type="match status" value="1"/>
</dbReference>
<dbReference type="GO" id="GO:0050660">
    <property type="term" value="F:flavin adenine dinucleotide binding"/>
    <property type="evidence" value="ECO:0007669"/>
    <property type="project" value="InterPro"/>
</dbReference>
<dbReference type="InterPro" id="IPR009075">
    <property type="entry name" value="AcylCo_DH/oxidase_C"/>
</dbReference>
<reference evidence="9" key="1">
    <citation type="submission" date="2018-05" db="EMBL/GenBank/DDBJ databases">
        <authorList>
            <person name="Lanie J.A."/>
            <person name="Ng W.-L."/>
            <person name="Kazmierczak K.M."/>
            <person name="Andrzejewski T.M."/>
            <person name="Davidsen T.M."/>
            <person name="Wayne K.J."/>
            <person name="Tettelin H."/>
            <person name="Glass J.I."/>
            <person name="Rusch D."/>
            <person name="Podicherti R."/>
            <person name="Tsui H.-C.T."/>
            <person name="Winkler M.E."/>
        </authorList>
    </citation>
    <scope>NUCLEOTIDE SEQUENCE</scope>
</reference>
<accession>A0A381TMM8</accession>
<dbReference type="PROSITE" id="PS00072">
    <property type="entry name" value="ACYL_COA_DH_1"/>
    <property type="match status" value="1"/>
</dbReference>
<evidence type="ECO:0000259" key="7">
    <source>
        <dbReference type="Pfam" id="PF02770"/>
    </source>
</evidence>
<dbReference type="EMBL" id="UINC01004853">
    <property type="protein sequence ID" value="SVA17315.1"/>
    <property type="molecule type" value="Genomic_DNA"/>
</dbReference>
<dbReference type="Pfam" id="PF02770">
    <property type="entry name" value="Acyl-CoA_dh_M"/>
    <property type="match status" value="1"/>
</dbReference>
<evidence type="ECO:0000256" key="1">
    <source>
        <dbReference type="ARBA" id="ARBA00001974"/>
    </source>
</evidence>
<evidence type="ECO:0000256" key="4">
    <source>
        <dbReference type="ARBA" id="ARBA00022827"/>
    </source>
</evidence>
<evidence type="ECO:0000256" key="2">
    <source>
        <dbReference type="ARBA" id="ARBA00009347"/>
    </source>
</evidence>
<proteinExistence type="inferred from homology"/>
<name>A0A381TMM8_9ZZZZ</name>
<dbReference type="FunFam" id="1.20.140.10:FF:000001">
    <property type="entry name" value="Acyl-CoA dehydrogenase"/>
    <property type="match status" value="1"/>
</dbReference>
<feature type="domain" description="Acyl-CoA dehydrogenase/oxidase C-terminal" evidence="6">
    <location>
        <begin position="217"/>
        <end position="365"/>
    </location>
</feature>
<evidence type="ECO:0000259" key="8">
    <source>
        <dbReference type="Pfam" id="PF02771"/>
    </source>
</evidence>
<dbReference type="InterPro" id="IPR037069">
    <property type="entry name" value="AcylCoA_DH/ox_N_sf"/>
</dbReference>